<evidence type="ECO:0000256" key="1">
    <source>
        <dbReference type="ARBA" id="ARBA00004651"/>
    </source>
</evidence>
<evidence type="ECO:0000313" key="8">
    <source>
        <dbReference type="Proteomes" id="UP000291819"/>
    </source>
</evidence>
<dbReference type="PANTHER" id="PTHR30086:SF20">
    <property type="entry name" value="ARGININE EXPORTER PROTEIN ARGO-RELATED"/>
    <property type="match status" value="1"/>
</dbReference>
<keyword evidence="2" id="KW-1003">Cell membrane</keyword>
<evidence type="ECO:0000256" key="6">
    <source>
        <dbReference type="SAM" id="Phobius"/>
    </source>
</evidence>
<evidence type="ECO:0000313" key="7">
    <source>
        <dbReference type="EMBL" id="TBO42458.1"/>
    </source>
</evidence>
<evidence type="ECO:0000256" key="2">
    <source>
        <dbReference type="ARBA" id="ARBA00022475"/>
    </source>
</evidence>
<dbReference type="PANTHER" id="PTHR30086">
    <property type="entry name" value="ARGININE EXPORTER PROTEIN ARGO"/>
    <property type="match status" value="1"/>
</dbReference>
<keyword evidence="5 6" id="KW-0472">Membrane</keyword>
<evidence type="ECO:0000256" key="3">
    <source>
        <dbReference type="ARBA" id="ARBA00022692"/>
    </source>
</evidence>
<name>A0A4Q9HE99_9SPHI</name>
<dbReference type="Pfam" id="PF01810">
    <property type="entry name" value="LysE"/>
    <property type="match status" value="1"/>
</dbReference>
<dbReference type="GO" id="GO:0005886">
    <property type="term" value="C:plasma membrane"/>
    <property type="evidence" value="ECO:0007669"/>
    <property type="project" value="UniProtKB-SubCell"/>
</dbReference>
<comment type="caution">
    <text evidence="7">The sequence shown here is derived from an EMBL/GenBank/DDBJ whole genome shotgun (WGS) entry which is preliminary data.</text>
</comment>
<comment type="subcellular location">
    <subcellularLocation>
        <location evidence="1">Cell membrane</location>
        <topology evidence="1">Multi-pass membrane protein</topology>
    </subcellularLocation>
</comment>
<reference evidence="7 8" key="1">
    <citation type="submission" date="2019-02" db="EMBL/GenBank/DDBJ databases">
        <title>Pedobacter kyonggii whole genome sequence analysis.</title>
        <authorList>
            <person name="Dahal R.H."/>
        </authorList>
    </citation>
    <scope>NUCLEOTIDE SEQUENCE [LARGE SCALE GENOMIC DNA]</scope>
    <source>
        <strain evidence="7 8">K-4-11-1</strain>
    </source>
</reference>
<keyword evidence="3 6" id="KW-0812">Transmembrane</keyword>
<feature type="transmembrane region" description="Helical" evidence="6">
    <location>
        <begin position="39"/>
        <end position="60"/>
    </location>
</feature>
<dbReference type="OrthoDB" id="679767at2"/>
<organism evidence="7 8">
    <name type="scientific">Pedobacter kyonggii</name>
    <dbReference type="NCBI Taxonomy" id="1926871"/>
    <lineage>
        <taxon>Bacteria</taxon>
        <taxon>Pseudomonadati</taxon>
        <taxon>Bacteroidota</taxon>
        <taxon>Sphingobacteriia</taxon>
        <taxon>Sphingobacteriales</taxon>
        <taxon>Sphingobacteriaceae</taxon>
        <taxon>Pedobacter</taxon>
    </lineage>
</organism>
<dbReference type="AlphaFoldDB" id="A0A4Q9HE99"/>
<dbReference type="InterPro" id="IPR001123">
    <property type="entry name" value="LeuE-type"/>
</dbReference>
<feature type="transmembrane region" description="Helical" evidence="6">
    <location>
        <begin position="6"/>
        <end position="27"/>
    </location>
</feature>
<dbReference type="RefSeq" id="WP_131030061.1">
    <property type="nucleotide sequence ID" value="NZ_SIXF01000008.1"/>
</dbReference>
<evidence type="ECO:0000256" key="5">
    <source>
        <dbReference type="ARBA" id="ARBA00023136"/>
    </source>
</evidence>
<feature type="transmembrane region" description="Helical" evidence="6">
    <location>
        <begin position="186"/>
        <end position="204"/>
    </location>
</feature>
<dbReference type="EMBL" id="SIXF01000008">
    <property type="protein sequence ID" value="TBO42458.1"/>
    <property type="molecule type" value="Genomic_DNA"/>
</dbReference>
<dbReference type="Proteomes" id="UP000291819">
    <property type="component" value="Unassembled WGS sequence"/>
</dbReference>
<feature type="transmembrane region" description="Helical" evidence="6">
    <location>
        <begin position="72"/>
        <end position="90"/>
    </location>
</feature>
<feature type="transmembrane region" description="Helical" evidence="6">
    <location>
        <begin position="147"/>
        <end position="166"/>
    </location>
</feature>
<gene>
    <name evidence="7" type="ORF">EYS08_10895</name>
</gene>
<accession>A0A4Q9HE99</accession>
<keyword evidence="8" id="KW-1185">Reference proteome</keyword>
<sequence>MFEAILLGIGAGIISSFLTGPVFFAMIKTSIERGFKAGFSLAVGVIISDVILIGLVLFGSQFIDYKSEFDKYVGSIGGVFLLAVGIYYLVSKITVNYDSTTLQKVSKRGYVIKGFLMCILTPSTLMFWIIVSGIISVKLNNMLNEKLVCFFIAMATQLGIDGAKSFYSSKLRYKIKEDALKKLNKIAGVVIIFFAIWLIVKTYIKFYV</sequence>
<dbReference type="GO" id="GO:0015171">
    <property type="term" value="F:amino acid transmembrane transporter activity"/>
    <property type="evidence" value="ECO:0007669"/>
    <property type="project" value="TreeGrafter"/>
</dbReference>
<evidence type="ECO:0000256" key="4">
    <source>
        <dbReference type="ARBA" id="ARBA00022989"/>
    </source>
</evidence>
<keyword evidence="4 6" id="KW-1133">Transmembrane helix</keyword>
<feature type="transmembrane region" description="Helical" evidence="6">
    <location>
        <begin position="110"/>
        <end position="135"/>
    </location>
</feature>
<proteinExistence type="predicted"/>
<protein>
    <submittedName>
        <fullName evidence="7">LysE family translocator</fullName>
    </submittedName>
</protein>